<evidence type="ECO:0000313" key="2">
    <source>
        <dbReference type="EMBL" id="MFC5652301.1"/>
    </source>
</evidence>
<evidence type="ECO:0000313" key="3">
    <source>
        <dbReference type="Proteomes" id="UP001596047"/>
    </source>
</evidence>
<proteinExistence type="predicted"/>
<dbReference type="RefSeq" id="WP_379190936.1">
    <property type="nucleotide sequence ID" value="NZ_JBHSOW010000095.1"/>
</dbReference>
<keyword evidence="3" id="KW-1185">Reference proteome</keyword>
<evidence type="ECO:0000256" key="1">
    <source>
        <dbReference type="SAM" id="SignalP"/>
    </source>
</evidence>
<organism evidence="2 3">
    <name type="scientific">Paenibacillus solisilvae</name>
    <dbReference type="NCBI Taxonomy" id="2486751"/>
    <lineage>
        <taxon>Bacteria</taxon>
        <taxon>Bacillati</taxon>
        <taxon>Bacillota</taxon>
        <taxon>Bacilli</taxon>
        <taxon>Bacillales</taxon>
        <taxon>Paenibacillaceae</taxon>
        <taxon>Paenibacillus</taxon>
    </lineage>
</organism>
<sequence>MKRLAAVLLAAVIVLYSAIGFGNSAQAASSANCVNGGYSVIIDGQTYFGESVL</sequence>
<name>A0ABW0W6G0_9BACL</name>
<feature type="chain" id="PRO_5047461373" evidence="1">
    <location>
        <begin position="28"/>
        <end position="53"/>
    </location>
</feature>
<comment type="caution">
    <text evidence="2">The sequence shown here is derived from an EMBL/GenBank/DDBJ whole genome shotgun (WGS) entry which is preliminary data.</text>
</comment>
<dbReference type="EMBL" id="JBHSOW010000095">
    <property type="protein sequence ID" value="MFC5652301.1"/>
    <property type="molecule type" value="Genomic_DNA"/>
</dbReference>
<dbReference type="Proteomes" id="UP001596047">
    <property type="component" value="Unassembled WGS sequence"/>
</dbReference>
<protein>
    <submittedName>
        <fullName evidence="2">Uncharacterized protein</fullName>
    </submittedName>
</protein>
<gene>
    <name evidence="2" type="ORF">ACFPYJ_24950</name>
</gene>
<feature type="signal peptide" evidence="1">
    <location>
        <begin position="1"/>
        <end position="27"/>
    </location>
</feature>
<keyword evidence="1" id="KW-0732">Signal</keyword>
<accession>A0ABW0W6G0</accession>
<reference evidence="3" key="1">
    <citation type="journal article" date="2019" name="Int. J. Syst. Evol. Microbiol.">
        <title>The Global Catalogue of Microorganisms (GCM) 10K type strain sequencing project: providing services to taxonomists for standard genome sequencing and annotation.</title>
        <authorList>
            <consortium name="The Broad Institute Genomics Platform"/>
            <consortium name="The Broad Institute Genome Sequencing Center for Infectious Disease"/>
            <person name="Wu L."/>
            <person name="Ma J."/>
        </authorList>
    </citation>
    <scope>NUCLEOTIDE SEQUENCE [LARGE SCALE GENOMIC DNA]</scope>
    <source>
        <strain evidence="3">CGMCC 1.3240</strain>
    </source>
</reference>